<dbReference type="RefSeq" id="WP_033433217.1">
    <property type="nucleotide sequence ID" value="NZ_CP034550.1"/>
</dbReference>
<protein>
    <recommendedName>
        <fullName evidence="3">Prenyltransferase</fullName>
    </recommendedName>
</protein>
<organism evidence="1 2">
    <name type="scientific">Saccharothrix syringae</name>
    <name type="common">Nocardiopsis syringae</name>
    <dbReference type="NCBI Taxonomy" id="103733"/>
    <lineage>
        <taxon>Bacteria</taxon>
        <taxon>Bacillati</taxon>
        <taxon>Actinomycetota</taxon>
        <taxon>Actinomycetes</taxon>
        <taxon>Pseudonocardiales</taxon>
        <taxon>Pseudonocardiaceae</taxon>
        <taxon>Saccharothrix</taxon>
    </lineage>
</organism>
<proteinExistence type="predicted"/>
<accession>A0A5Q0GWY2</accession>
<dbReference type="Gene3D" id="1.50.10.20">
    <property type="match status" value="1"/>
</dbReference>
<dbReference type="KEGG" id="ssyi:EKG83_15125"/>
<evidence type="ECO:0000313" key="1">
    <source>
        <dbReference type="EMBL" id="QFZ18616.1"/>
    </source>
</evidence>
<dbReference type="InterPro" id="IPR008930">
    <property type="entry name" value="Terpenoid_cyclase/PrenylTrfase"/>
</dbReference>
<dbReference type="EMBL" id="CP034550">
    <property type="protein sequence ID" value="QFZ18616.1"/>
    <property type="molecule type" value="Genomic_DNA"/>
</dbReference>
<evidence type="ECO:0000313" key="2">
    <source>
        <dbReference type="Proteomes" id="UP000325787"/>
    </source>
</evidence>
<dbReference type="OrthoDB" id="3401783at2"/>
<name>A0A5Q0GWY2_SACSY</name>
<dbReference type="Proteomes" id="UP000325787">
    <property type="component" value="Chromosome"/>
</dbReference>
<reference evidence="2" key="1">
    <citation type="journal article" date="2021" name="Curr. Microbiol.">
        <title>Complete genome of nocamycin-producing strain Saccharothrix syringae NRRL B-16468 reveals the biosynthetic potential for secondary metabolites.</title>
        <authorList>
            <person name="Mo X."/>
            <person name="Yang S."/>
        </authorList>
    </citation>
    <scope>NUCLEOTIDE SEQUENCE [LARGE SCALE GENOMIC DNA]</scope>
    <source>
        <strain evidence="2">ATCC 51364 / DSM 43886 / JCM 6844 / KCTC 9398 / NBRC 14523 / NRRL B-16468 / INA 2240</strain>
    </source>
</reference>
<evidence type="ECO:0008006" key="3">
    <source>
        <dbReference type="Google" id="ProtNLM"/>
    </source>
</evidence>
<sequence>MPEVDVRGFAPAFPGVGSDELAGLSTAATAFASSVLRGAPAAVEGYRVAVGLLPVPLGVREALRANPVWCPVAPGTPGHHRAGSPECAAADDVPLPARLRVAFARVLLVAMGRLGGAAGTADRLARSVEHLVVAESLVNGVTRWREDALTGEPSPVLALAARFAGLGGWPSSCRSAAEVDRLGRALHLDGVAAEALDRASAAVAAAGVAADGLPVGAWLAHVDLVGREITMRRGLLPGTAPRDAFPEGHVVTVPFPSGPRRVLVHAGPRTPSEHERSAVPPRGDGDLLARLLVANALVEVGHPVAGGGPDGYPDREVERLLAGRRPGRVLWACLPDVPDLPDDSCDVDVLAEVLRLLVGTGRAHALREEVEGALRWAFPTNGSPRGSGATDPGALANLLHAGLEFGADLPVERVLDRLCSAQSPDGGWVSGRWPGTLHGTRACMRVIGALRGRWAPPVELGARHVLAAQLPDGGWARAGGRAADPLSTAVALLALAEAPGTGPVLDAAAAGIGWLRDPVRSHAGFPATHRPDAAAPGSTDPTAVLVRQAAVRWNRLG</sequence>
<dbReference type="SUPFAM" id="SSF48239">
    <property type="entry name" value="Terpenoid cyclases/Protein prenyltransferases"/>
    <property type="match status" value="1"/>
</dbReference>
<gene>
    <name evidence="1" type="ORF">EKG83_15125</name>
</gene>
<keyword evidence="2" id="KW-1185">Reference proteome</keyword>
<dbReference type="AlphaFoldDB" id="A0A5Q0GWY2"/>